<name>A0A6A6ETL3_9PEZI</name>
<organism evidence="3 4">
    <name type="scientific">Zopfia rhizophila CBS 207.26</name>
    <dbReference type="NCBI Taxonomy" id="1314779"/>
    <lineage>
        <taxon>Eukaryota</taxon>
        <taxon>Fungi</taxon>
        <taxon>Dikarya</taxon>
        <taxon>Ascomycota</taxon>
        <taxon>Pezizomycotina</taxon>
        <taxon>Dothideomycetes</taxon>
        <taxon>Dothideomycetes incertae sedis</taxon>
        <taxon>Zopfiaceae</taxon>
        <taxon>Zopfia</taxon>
    </lineage>
</organism>
<evidence type="ECO:0000256" key="1">
    <source>
        <dbReference type="ARBA" id="ARBA00022679"/>
    </source>
</evidence>
<proteinExistence type="predicted"/>
<evidence type="ECO:0000313" key="3">
    <source>
        <dbReference type="EMBL" id="KAF2194119.1"/>
    </source>
</evidence>
<accession>A0A6A6ETL3</accession>
<dbReference type="GO" id="GO:0016740">
    <property type="term" value="F:transferase activity"/>
    <property type="evidence" value="ECO:0007669"/>
    <property type="project" value="UniProtKB-KW"/>
</dbReference>
<sequence>MRDSRAISPVEKSQHTSAFPNSFEALAQADAIFDIAAQKSGYLNYWTGVASSYDKILLAYISEGFHALRVDLSNIPSGNVIADITHLPKYDRRFEQLWNILEAQNIVVRGRNKLIHGSTPFDVDDLV</sequence>
<dbReference type="InterPro" id="IPR041068">
    <property type="entry name" value="HTH_51"/>
</dbReference>
<evidence type="ECO:0000313" key="4">
    <source>
        <dbReference type="Proteomes" id="UP000800200"/>
    </source>
</evidence>
<evidence type="ECO:0000259" key="2">
    <source>
        <dbReference type="Pfam" id="PF18558"/>
    </source>
</evidence>
<protein>
    <recommendedName>
        <fullName evidence="2">Methyltransferase fungal type helix-turn-helix domain-containing protein</fullName>
    </recommendedName>
</protein>
<keyword evidence="1" id="KW-0808">Transferase</keyword>
<gene>
    <name evidence="3" type="ORF">K469DRAFT_689171</name>
</gene>
<feature type="domain" description="Methyltransferase fungal type helix-turn-helix" evidence="2">
    <location>
        <begin position="31"/>
        <end position="108"/>
    </location>
</feature>
<reference evidence="3" key="1">
    <citation type="journal article" date="2020" name="Stud. Mycol.">
        <title>101 Dothideomycetes genomes: a test case for predicting lifestyles and emergence of pathogens.</title>
        <authorList>
            <person name="Haridas S."/>
            <person name="Albert R."/>
            <person name="Binder M."/>
            <person name="Bloem J."/>
            <person name="Labutti K."/>
            <person name="Salamov A."/>
            <person name="Andreopoulos B."/>
            <person name="Baker S."/>
            <person name="Barry K."/>
            <person name="Bills G."/>
            <person name="Bluhm B."/>
            <person name="Cannon C."/>
            <person name="Castanera R."/>
            <person name="Culley D."/>
            <person name="Daum C."/>
            <person name="Ezra D."/>
            <person name="Gonzalez J."/>
            <person name="Henrissat B."/>
            <person name="Kuo A."/>
            <person name="Liang C."/>
            <person name="Lipzen A."/>
            <person name="Lutzoni F."/>
            <person name="Magnuson J."/>
            <person name="Mondo S."/>
            <person name="Nolan M."/>
            <person name="Ohm R."/>
            <person name="Pangilinan J."/>
            <person name="Park H.-J."/>
            <person name="Ramirez L."/>
            <person name="Alfaro M."/>
            <person name="Sun H."/>
            <person name="Tritt A."/>
            <person name="Yoshinaga Y."/>
            <person name="Zwiers L.-H."/>
            <person name="Turgeon B."/>
            <person name="Goodwin S."/>
            <person name="Spatafora J."/>
            <person name="Crous P."/>
            <person name="Grigoriev I."/>
        </authorList>
    </citation>
    <scope>NUCLEOTIDE SEQUENCE</scope>
    <source>
        <strain evidence="3">CBS 207.26</strain>
    </source>
</reference>
<dbReference type="AlphaFoldDB" id="A0A6A6ETL3"/>
<dbReference type="Proteomes" id="UP000800200">
    <property type="component" value="Unassembled WGS sequence"/>
</dbReference>
<dbReference type="Pfam" id="PF18558">
    <property type="entry name" value="HTH_51"/>
    <property type="match status" value="1"/>
</dbReference>
<dbReference type="EMBL" id="ML994612">
    <property type="protein sequence ID" value="KAF2194119.1"/>
    <property type="molecule type" value="Genomic_DNA"/>
</dbReference>
<keyword evidence="4" id="KW-1185">Reference proteome</keyword>